<dbReference type="Proteomes" id="UP000644507">
    <property type="component" value="Unassembled WGS sequence"/>
</dbReference>
<evidence type="ECO:0000313" key="1">
    <source>
        <dbReference type="EMBL" id="GHC68311.1"/>
    </source>
</evidence>
<dbReference type="RefSeq" id="WP_189574678.1">
    <property type="nucleotide sequence ID" value="NZ_BMXI01000048.1"/>
</dbReference>
<dbReference type="AlphaFoldDB" id="A0A918U0P1"/>
<accession>A0A918U0P1</accession>
<proteinExistence type="predicted"/>
<organism evidence="1 2">
    <name type="scientific">Roseibacillus persicicus</name>
    <dbReference type="NCBI Taxonomy" id="454148"/>
    <lineage>
        <taxon>Bacteria</taxon>
        <taxon>Pseudomonadati</taxon>
        <taxon>Verrucomicrobiota</taxon>
        <taxon>Verrucomicrobiia</taxon>
        <taxon>Verrucomicrobiales</taxon>
        <taxon>Verrucomicrobiaceae</taxon>
        <taxon>Roseibacillus</taxon>
    </lineage>
</organism>
<reference evidence="1" key="2">
    <citation type="submission" date="2020-09" db="EMBL/GenBank/DDBJ databases">
        <authorList>
            <person name="Sun Q."/>
            <person name="Kim S."/>
        </authorList>
    </citation>
    <scope>NUCLEOTIDE SEQUENCE</scope>
    <source>
        <strain evidence="1">KCTC 12988</strain>
    </source>
</reference>
<dbReference type="EMBL" id="BMXI01000048">
    <property type="protein sequence ID" value="GHC68311.1"/>
    <property type="molecule type" value="Genomic_DNA"/>
</dbReference>
<keyword evidence="2" id="KW-1185">Reference proteome</keyword>
<reference evidence="1" key="1">
    <citation type="journal article" date="2014" name="Int. J. Syst. Evol. Microbiol.">
        <title>Complete genome sequence of Corynebacterium casei LMG S-19264T (=DSM 44701T), isolated from a smear-ripened cheese.</title>
        <authorList>
            <consortium name="US DOE Joint Genome Institute (JGI-PGF)"/>
            <person name="Walter F."/>
            <person name="Albersmeier A."/>
            <person name="Kalinowski J."/>
            <person name="Ruckert C."/>
        </authorList>
    </citation>
    <scope>NUCLEOTIDE SEQUENCE</scope>
    <source>
        <strain evidence="1">KCTC 12988</strain>
    </source>
</reference>
<protein>
    <submittedName>
        <fullName evidence="1">Uncharacterized protein</fullName>
    </submittedName>
</protein>
<evidence type="ECO:0000313" key="2">
    <source>
        <dbReference type="Proteomes" id="UP000644507"/>
    </source>
</evidence>
<name>A0A918U0P1_9BACT</name>
<sequence length="315" mass="35704">MALFSSKFLVNGYGSVKEVLKNWDKKLKRTHREEGYLWSKHDSLPKFLGYTAAGRVGIRVQELKEKGKDESLLKFFKDNFSDCFLSCYFSGVSNLRVSFRSDPKRANTISIISPSVDQRAELFTDVIASLELSKLIYVENREGTKIFYKIHPDFVAERFPPKKTGLKFLLGEGGAEEALTSVDTFKLCGLDDKKFAEFYQHLLKSLSKYGLKLNDFSLGCEFSQWNTVKLLLENAFSGPWKLEMFCTGEEKFLEQGFGTIAVGTMFPVCSYDLGNMGGVFVDAVLLTKDSIEILIQSSEDIGYQKIRQLEEIFAC</sequence>
<comment type="caution">
    <text evidence="1">The sequence shown here is derived from an EMBL/GenBank/DDBJ whole genome shotgun (WGS) entry which is preliminary data.</text>
</comment>
<gene>
    <name evidence="1" type="ORF">GCM10007100_40420</name>
</gene>